<proteinExistence type="predicted"/>
<evidence type="ECO:0000313" key="3">
    <source>
        <dbReference type="Proteomes" id="UP000694864"/>
    </source>
</evidence>
<reference evidence="3" key="1">
    <citation type="journal article" date="2014" name="Nat. Commun.">
        <title>The emerging biofuel crop Camelina sativa retains a highly undifferentiated hexaploid genome structure.</title>
        <authorList>
            <person name="Kagale S."/>
            <person name="Koh C."/>
            <person name="Nixon J."/>
            <person name="Bollina V."/>
            <person name="Clarke W.E."/>
            <person name="Tuteja R."/>
            <person name="Spillane C."/>
            <person name="Robinson S.J."/>
            <person name="Links M.G."/>
            <person name="Clarke C."/>
            <person name="Higgins E.E."/>
            <person name="Huebert T."/>
            <person name="Sharpe A.G."/>
            <person name="Parkin I.A."/>
        </authorList>
    </citation>
    <scope>NUCLEOTIDE SEQUENCE [LARGE SCALE GENOMIC DNA]</scope>
    <source>
        <strain evidence="3">cv. DH55</strain>
    </source>
</reference>
<evidence type="ECO:0000313" key="4">
    <source>
        <dbReference type="RefSeq" id="XP_019095672.1"/>
    </source>
</evidence>
<evidence type="ECO:0000256" key="2">
    <source>
        <dbReference type="SAM" id="MobiDB-lite"/>
    </source>
</evidence>
<accession>A0ABM1R9I4</accession>
<keyword evidence="3" id="KW-1185">Reference proteome</keyword>
<feature type="region of interest" description="Disordered" evidence="2">
    <location>
        <begin position="185"/>
        <end position="205"/>
    </location>
</feature>
<feature type="coiled-coil region" evidence="1">
    <location>
        <begin position="3"/>
        <end position="44"/>
    </location>
</feature>
<dbReference type="Proteomes" id="UP000694864">
    <property type="component" value="Chromosome 18"/>
</dbReference>
<feature type="region of interest" description="Disordered" evidence="2">
    <location>
        <begin position="49"/>
        <end position="81"/>
    </location>
</feature>
<feature type="compositionally biased region" description="Acidic residues" evidence="2">
    <location>
        <begin position="61"/>
        <end position="81"/>
    </location>
</feature>
<evidence type="ECO:0000256" key="1">
    <source>
        <dbReference type="SAM" id="Coils"/>
    </source>
</evidence>
<sequence>MLVRAREDEIRGLRAKIESLVQERDEAVVKAERLDKELQDERLRSRVGNGSFALSQKSNEDMDSDELEPMSQEFNEDMDSEELESHEDLKKTWERIRENLITRMKIFKQAGDLTILASAITNRYQVYRRWERQGTLLGWELEVAAEEYHKFRAWLDKLGKKDDYHSVEVYEKWWNDVLASHRPPVVTREDASSPTVTVSTKRRKR</sequence>
<protein>
    <submittedName>
        <fullName evidence="4">Histone deacetylase 18-like</fullName>
    </submittedName>
</protein>
<dbReference type="RefSeq" id="XP_019095672.1">
    <property type="nucleotide sequence ID" value="XM_019240127.1"/>
</dbReference>
<name>A0ABM1R9I4_CAMSA</name>
<reference evidence="4" key="2">
    <citation type="submission" date="2025-08" db="UniProtKB">
        <authorList>
            <consortium name="RefSeq"/>
        </authorList>
    </citation>
    <scope>IDENTIFICATION</scope>
    <source>
        <tissue evidence="4">Leaf</tissue>
    </source>
</reference>
<gene>
    <name evidence="4" type="primary">LOC109130521</name>
</gene>
<dbReference type="GeneID" id="109130521"/>
<keyword evidence="1" id="KW-0175">Coiled coil</keyword>
<organism evidence="3 4">
    <name type="scientific">Camelina sativa</name>
    <name type="common">False flax</name>
    <name type="synonym">Myagrum sativum</name>
    <dbReference type="NCBI Taxonomy" id="90675"/>
    <lineage>
        <taxon>Eukaryota</taxon>
        <taxon>Viridiplantae</taxon>
        <taxon>Streptophyta</taxon>
        <taxon>Embryophyta</taxon>
        <taxon>Tracheophyta</taxon>
        <taxon>Spermatophyta</taxon>
        <taxon>Magnoliopsida</taxon>
        <taxon>eudicotyledons</taxon>
        <taxon>Gunneridae</taxon>
        <taxon>Pentapetalae</taxon>
        <taxon>rosids</taxon>
        <taxon>malvids</taxon>
        <taxon>Brassicales</taxon>
        <taxon>Brassicaceae</taxon>
        <taxon>Camelineae</taxon>
        <taxon>Camelina</taxon>
    </lineage>
</organism>